<dbReference type="Pfam" id="PF02146">
    <property type="entry name" value="SIR2"/>
    <property type="match status" value="1"/>
</dbReference>
<keyword evidence="4 10" id="KW-0479">Metal-binding</keyword>
<reference evidence="13" key="1">
    <citation type="submission" date="2020-11" db="EMBL/GenBank/DDBJ databases">
        <authorList>
            <person name="Tran Van P."/>
        </authorList>
    </citation>
    <scope>NUCLEOTIDE SEQUENCE</scope>
</reference>
<dbReference type="PANTHER" id="PTHR11085:SF1">
    <property type="entry name" value="NAD-DEPENDENT PROTEIN DEACETYLASE SIRTUIN-7"/>
    <property type="match status" value="1"/>
</dbReference>
<dbReference type="EMBL" id="CAJPEX010003216">
    <property type="protein sequence ID" value="CAG0921974.1"/>
    <property type="molecule type" value="Genomic_DNA"/>
</dbReference>
<evidence type="ECO:0000313" key="14">
    <source>
        <dbReference type="Proteomes" id="UP000678499"/>
    </source>
</evidence>
<feature type="binding site" evidence="10">
    <location>
        <position position="85"/>
    </location>
    <ligand>
        <name>Zn(2+)</name>
        <dbReference type="ChEBI" id="CHEBI:29105"/>
    </ligand>
</feature>
<dbReference type="SUPFAM" id="SSF52467">
    <property type="entry name" value="DHS-like NAD/FAD-binding domain"/>
    <property type="match status" value="1"/>
</dbReference>
<evidence type="ECO:0000256" key="9">
    <source>
        <dbReference type="ARBA" id="ARBA00043038"/>
    </source>
</evidence>
<keyword evidence="3" id="KW-0808">Transferase</keyword>
<dbReference type="GO" id="GO:0005634">
    <property type="term" value="C:nucleus"/>
    <property type="evidence" value="ECO:0007669"/>
    <property type="project" value="TreeGrafter"/>
</dbReference>
<evidence type="ECO:0000256" key="8">
    <source>
        <dbReference type="ARBA" id="ARBA00041832"/>
    </source>
</evidence>
<keyword evidence="14" id="KW-1185">Reference proteome</keyword>
<dbReference type="PANTHER" id="PTHR11085">
    <property type="entry name" value="NAD-DEPENDENT PROTEIN DEACYLASE SIRTUIN-5, MITOCHONDRIAL-RELATED"/>
    <property type="match status" value="1"/>
</dbReference>
<dbReference type="Gene3D" id="3.40.50.1220">
    <property type="entry name" value="TPP-binding domain"/>
    <property type="match status" value="1"/>
</dbReference>
<evidence type="ECO:0000256" key="5">
    <source>
        <dbReference type="ARBA" id="ARBA00022833"/>
    </source>
</evidence>
<dbReference type="InterPro" id="IPR050134">
    <property type="entry name" value="NAD-dep_sirtuin_deacylases"/>
</dbReference>
<comment type="similarity">
    <text evidence="7">Belongs to the sirtuin family. Class IV subfamily.</text>
</comment>
<dbReference type="Gene3D" id="3.30.1600.10">
    <property type="entry name" value="SIR2/SIRT2 'Small Domain"/>
    <property type="match status" value="1"/>
</dbReference>
<feature type="region of interest" description="Disordered" evidence="11">
    <location>
        <begin position="261"/>
        <end position="280"/>
    </location>
</feature>
<keyword evidence="5 10" id="KW-0862">Zinc</keyword>
<feature type="compositionally biased region" description="Low complexity" evidence="11">
    <location>
        <begin position="270"/>
        <end position="280"/>
    </location>
</feature>
<dbReference type="PROSITE" id="PS50305">
    <property type="entry name" value="SIRTUIN"/>
    <property type="match status" value="1"/>
</dbReference>
<dbReference type="AlphaFoldDB" id="A0A7R9BX15"/>
<sequence length="408" mass="46316">MEGVIVDLEETLGNTEAETCYGRIHDLEGATPTMCHMALKQLVDLGLIRHIVSQNCDGLHLRSGVPRRKMSEVHGNMYIEACLKCRPPVEYVRDFDVTEKTGRFNHKTGRKCYYCGNDLKDTIVHFGERGKIMWPLNWRGIDAIMDDVDLILCLGSSLKVLKSYERLWARERSAKQKPDLFIVNLQWTPKDKCCSVKLHARCDDFMKLVMEKLQVNIPPYPSQWGDPLRRTATPLHPWEKVTSVKANNWYEKQIEVEVKKSSLKTENDVSSSAEDSTSASWTPSGYFKHVALFRSVPEGVNPYEGVEFPAKTSVTKEQQPSSIPSLPQPGWYGRYLKKIPTTKRSRRRGKGLRCAVGSTAKPEETSQIIQLKIESVSELLPDSDDCVEKIENPLILSQDQDAVIFVDT</sequence>
<name>A0A7R9BX15_9CRUS</name>
<comment type="cofactor">
    <cofactor evidence="1">
        <name>Zn(2+)</name>
        <dbReference type="ChEBI" id="CHEBI:29105"/>
    </cofactor>
</comment>
<evidence type="ECO:0000256" key="10">
    <source>
        <dbReference type="PROSITE-ProRule" id="PRU00236"/>
    </source>
</evidence>
<feature type="binding site" evidence="10">
    <location>
        <position position="82"/>
    </location>
    <ligand>
        <name>Zn(2+)</name>
        <dbReference type="ChEBI" id="CHEBI:29105"/>
    </ligand>
</feature>
<accession>A0A7R9BX15</accession>
<evidence type="ECO:0000259" key="12">
    <source>
        <dbReference type="PROSITE" id="PS50305"/>
    </source>
</evidence>
<evidence type="ECO:0000256" key="6">
    <source>
        <dbReference type="ARBA" id="ARBA00023027"/>
    </source>
</evidence>
<feature type="active site" description="Proton acceptor" evidence="10">
    <location>
        <position position="74"/>
    </location>
</feature>
<feature type="domain" description="Deacetylase sirtuin-type" evidence="12">
    <location>
        <begin position="1"/>
        <end position="239"/>
    </location>
</feature>
<dbReference type="InterPro" id="IPR026590">
    <property type="entry name" value="Ssirtuin_cat_dom"/>
</dbReference>
<dbReference type="InterPro" id="IPR003000">
    <property type="entry name" value="Sirtuin"/>
</dbReference>
<protein>
    <recommendedName>
        <fullName evidence="9">Regulatory protein SIR2 homolog 7</fullName>
    </recommendedName>
    <alternativeName>
        <fullName evidence="8">SIR2-like protein 7</fullName>
    </alternativeName>
</protein>
<organism evidence="13">
    <name type="scientific">Notodromas monacha</name>
    <dbReference type="NCBI Taxonomy" id="399045"/>
    <lineage>
        <taxon>Eukaryota</taxon>
        <taxon>Metazoa</taxon>
        <taxon>Ecdysozoa</taxon>
        <taxon>Arthropoda</taxon>
        <taxon>Crustacea</taxon>
        <taxon>Oligostraca</taxon>
        <taxon>Ostracoda</taxon>
        <taxon>Podocopa</taxon>
        <taxon>Podocopida</taxon>
        <taxon>Cypridocopina</taxon>
        <taxon>Cypridoidea</taxon>
        <taxon>Cyprididae</taxon>
        <taxon>Notodromas</taxon>
    </lineage>
</organism>
<dbReference type="EMBL" id="OA885253">
    <property type="protein sequence ID" value="CAD7281822.1"/>
    <property type="molecule type" value="Genomic_DNA"/>
</dbReference>
<proteinExistence type="inferred from homology"/>
<dbReference type="GO" id="GO:0046872">
    <property type="term" value="F:metal ion binding"/>
    <property type="evidence" value="ECO:0007669"/>
    <property type="project" value="UniProtKB-KW"/>
</dbReference>
<dbReference type="InterPro" id="IPR026591">
    <property type="entry name" value="Sirtuin_cat_small_dom_sf"/>
</dbReference>
<evidence type="ECO:0000256" key="7">
    <source>
        <dbReference type="ARBA" id="ARBA00038170"/>
    </source>
</evidence>
<feature type="binding site" evidence="10">
    <location>
        <position position="112"/>
    </location>
    <ligand>
        <name>Zn(2+)</name>
        <dbReference type="ChEBI" id="CHEBI:29105"/>
    </ligand>
</feature>
<evidence type="ECO:0000256" key="11">
    <source>
        <dbReference type="SAM" id="MobiDB-lite"/>
    </source>
</evidence>
<keyword evidence="6" id="KW-0520">NAD</keyword>
<dbReference type="OrthoDB" id="2919105at2759"/>
<dbReference type="Proteomes" id="UP000678499">
    <property type="component" value="Unassembled WGS sequence"/>
</dbReference>
<dbReference type="GO" id="GO:0097372">
    <property type="term" value="F:histone H3K18 deacetylase activity, NAD-dependent"/>
    <property type="evidence" value="ECO:0007669"/>
    <property type="project" value="TreeGrafter"/>
</dbReference>
<evidence type="ECO:0000256" key="2">
    <source>
        <dbReference type="ARBA" id="ARBA00022553"/>
    </source>
</evidence>
<dbReference type="InterPro" id="IPR029035">
    <property type="entry name" value="DHS-like_NAD/FAD-binding_dom"/>
</dbReference>
<evidence type="ECO:0000256" key="4">
    <source>
        <dbReference type="ARBA" id="ARBA00022723"/>
    </source>
</evidence>
<gene>
    <name evidence="13" type="ORF">NMOB1V02_LOCUS9458</name>
</gene>
<evidence type="ECO:0000256" key="3">
    <source>
        <dbReference type="ARBA" id="ARBA00022679"/>
    </source>
</evidence>
<feature type="binding site" evidence="10">
    <location>
        <position position="115"/>
    </location>
    <ligand>
        <name>Zn(2+)</name>
        <dbReference type="ChEBI" id="CHEBI:29105"/>
    </ligand>
</feature>
<dbReference type="GO" id="GO:0000785">
    <property type="term" value="C:chromatin"/>
    <property type="evidence" value="ECO:0007669"/>
    <property type="project" value="TreeGrafter"/>
</dbReference>
<evidence type="ECO:0000256" key="1">
    <source>
        <dbReference type="ARBA" id="ARBA00001947"/>
    </source>
</evidence>
<evidence type="ECO:0000313" key="13">
    <source>
        <dbReference type="EMBL" id="CAD7281822.1"/>
    </source>
</evidence>
<dbReference type="GO" id="GO:0070403">
    <property type="term" value="F:NAD+ binding"/>
    <property type="evidence" value="ECO:0007669"/>
    <property type="project" value="InterPro"/>
</dbReference>
<keyword evidence="2" id="KW-0597">Phosphoprotein</keyword>